<dbReference type="EMBL" id="JAWDGP010002456">
    <property type="protein sequence ID" value="KAK3783095.1"/>
    <property type="molecule type" value="Genomic_DNA"/>
</dbReference>
<gene>
    <name evidence="1" type="ORF">RRG08_054987</name>
</gene>
<proteinExistence type="predicted"/>
<dbReference type="AlphaFoldDB" id="A0AAE1A889"/>
<dbReference type="Proteomes" id="UP001283361">
    <property type="component" value="Unassembled WGS sequence"/>
</dbReference>
<organism evidence="1 2">
    <name type="scientific">Elysia crispata</name>
    <name type="common">lettuce slug</name>
    <dbReference type="NCBI Taxonomy" id="231223"/>
    <lineage>
        <taxon>Eukaryota</taxon>
        <taxon>Metazoa</taxon>
        <taxon>Spiralia</taxon>
        <taxon>Lophotrochozoa</taxon>
        <taxon>Mollusca</taxon>
        <taxon>Gastropoda</taxon>
        <taxon>Heterobranchia</taxon>
        <taxon>Euthyneura</taxon>
        <taxon>Panpulmonata</taxon>
        <taxon>Sacoglossa</taxon>
        <taxon>Placobranchoidea</taxon>
        <taxon>Plakobranchidae</taxon>
        <taxon>Elysia</taxon>
    </lineage>
</organism>
<keyword evidence="2" id="KW-1185">Reference proteome</keyword>
<reference evidence="1" key="1">
    <citation type="journal article" date="2023" name="G3 (Bethesda)">
        <title>A reference genome for the long-term kleptoplast-retaining sea slug Elysia crispata morphotype clarki.</title>
        <authorList>
            <person name="Eastman K.E."/>
            <person name="Pendleton A.L."/>
            <person name="Shaikh M.A."/>
            <person name="Suttiyut T."/>
            <person name="Ogas R."/>
            <person name="Tomko P."/>
            <person name="Gavelis G."/>
            <person name="Widhalm J.R."/>
            <person name="Wisecaver J.H."/>
        </authorList>
    </citation>
    <scope>NUCLEOTIDE SEQUENCE</scope>
    <source>
        <strain evidence="1">ECLA1</strain>
    </source>
</reference>
<sequence length="80" mass="8850">MFTGCYYSSESLPAIRALYSRRLRAQTCETGVRAIPMASLCLGTRTYQTNGLRHRQIRPADGSRIPWASLGPVQFPCATA</sequence>
<comment type="caution">
    <text evidence="1">The sequence shown here is derived from an EMBL/GenBank/DDBJ whole genome shotgun (WGS) entry which is preliminary data.</text>
</comment>
<evidence type="ECO:0000313" key="2">
    <source>
        <dbReference type="Proteomes" id="UP001283361"/>
    </source>
</evidence>
<name>A0AAE1A889_9GAST</name>
<protein>
    <submittedName>
        <fullName evidence="1">Uncharacterized protein</fullName>
    </submittedName>
</protein>
<evidence type="ECO:0000313" key="1">
    <source>
        <dbReference type="EMBL" id="KAK3783095.1"/>
    </source>
</evidence>
<accession>A0AAE1A889</accession>